<sequence length="661" mass="71218">MVAPVKFVHGETRRACASCATAKTKCVTSDTSSDINSSCDRCLLLKKTCTSRPENSKKRKRRTAQAVLVEKIDEVVALLKVTPNPEKQQITIPERPAQNAAPAPLSFPSLIDSHGLSISIDEANDLLTHFRQHQAALTPYVEISKTIGASQLRDEKPLLFLAVMTAASHYDAPRQEAFSKAAIALLADLVLIQGHKNLGLLQGMLLLLDYFHTQALINPQITNLLHLCIAMSVDLGLNQAPAPAPDPQRGPTILDGPRRAFQVPGAYVQKRTLEERRAYAGCFYLSNIVATSFIITVSTGLPWSTQLDEACEVLSQTGINSDLRLARLVKLRHIACQMKEMRTNTLASGHGLVTPLSLYISPFEDAITKLWDDTPEEIRQDACVHLSYHTALMSLYQISLPSTIPSSSGQPSSPTSIPTTVSIAHTRLLCLNSALAGLEIHLSVPPSQLYHLPLPFYAMTGHILTTLTRLRGCASSTDKDDPLRFDLAGILERNAAHLEKAEGAVRGAVRDARGRNDRLTHWAGWLRRCARALGVAEGDGQNLRGFVAGMEPFGKGAGIGRTERSTAGEGGKELDGVAGEGVGVDGYMTPSSGLYGGGVPVGEAGEAMGGQDRNSLPMEWTTALLEDISGYGLFGLSDDFLMQDMFTGGIGGDIGLPDRTQ</sequence>
<evidence type="ECO:0000256" key="1">
    <source>
        <dbReference type="ARBA" id="ARBA00004123"/>
    </source>
</evidence>
<evidence type="ECO:0000313" key="8">
    <source>
        <dbReference type="Proteomes" id="UP001174691"/>
    </source>
</evidence>
<evidence type="ECO:0000256" key="4">
    <source>
        <dbReference type="ARBA" id="ARBA00023163"/>
    </source>
</evidence>
<evidence type="ECO:0000256" key="5">
    <source>
        <dbReference type="ARBA" id="ARBA00023242"/>
    </source>
</evidence>
<gene>
    <name evidence="7" type="ORF">NKR19_g4185</name>
</gene>
<accession>A0AA38RT00</accession>
<evidence type="ECO:0000313" key="7">
    <source>
        <dbReference type="EMBL" id="KAJ9156754.1"/>
    </source>
</evidence>
<reference evidence="7" key="1">
    <citation type="submission" date="2022-07" db="EMBL/GenBank/DDBJ databases">
        <title>Fungi with potential for degradation of polypropylene.</title>
        <authorList>
            <person name="Gostincar C."/>
        </authorList>
    </citation>
    <scope>NUCLEOTIDE SEQUENCE</scope>
    <source>
        <strain evidence="7">EXF-13287</strain>
    </source>
</reference>
<dbReference type="GO" id="GO:0000981">
    <property type="term" value="F:DNA-binding transcription factor activity, RNA polymerase II-specific"/>
    <property type="evidence" value="ECO:0007669"/>
    <property type="project" value="InterPro"/>
</dbReference>
<feature type="domain" description="Zn(2)-C6 fungal-type" evidence="6">
    <location>
        <begin position="15"/>
        <end position="49"/>
    </location>
</feature>
<evidence type="ECO:0000256" key="3">
    <source>
        <dbReference type="ARBA" id="ARBA00023125"/>
    </source>
</evidence>
<organism evidence="7 8">
    <name type="scientific">Coniochaeta hoffmannii</name>
    <dbReference type="NCBI Taxonomy" id="91930"/>
    <lineage>
        <taxon>Eukaryota</taxon>
        <taxon>Fungi</taxon>
        <taxon>Dikarya</taxon>
        <taxon>Ascomycota</taxon>
        <taxon>Pezizomycotina</taxon>
        <taxon>Sordariomycetes</taxon>
        <taxon>Sordariomycetidae</taxon>
        <taxon>Coniochaetales</taxon>
        <taxon>Coniochaetaceae</taxon>
        <taxon>Coniochaeta</taxon>
    </lineage>
</organism>
<dbReference type="PANTHER" id="PTHR31845:SF10">
    <property type="entry name" value="ZN(II)2CYS6 TRANSCRIPTION FACTOR (EUROFUNG)"/>
    <property type="match status" value="1"/>
</dbReference>
<evidence type="ECO:0000259" key="6">
    <source>
        <dbReference type="PROSITE" id="PS00463"/>
    </source>
</evidence>
<dbReference type="InterPro" id="IPR036864">
    <property type="entry name" value="Zn2-C6_fun-type_DNA-bd_sf"/>
</dbReference>
<dbReference type="InterPro" id="IPR051089">
    <property type="entry name" value="prtT"/>
</dbReference>
<dbReference type="GO" id="GO:0000976">
    <property type="term" value="F:transcription cis-regulatory region binding"/>
    <property type="evidence" value="ECO:0007669"/>
    <property type="project" value="TreeGrafter"/>
</dbReference>
<keyword evidence="3" id="KW-0238">DNA-binding</keyword>
<dbReference type="GO" id="GO:0005634">
    <property type="term" value="C:nucleus"/>
    <property type="evidence" value="ECO:0007669"/>
    <property type="project" value="UniProtKB-SubCell"/>
</dbReference>
<keyword evidence="4" id="KW-0804">Transcription</keyword>
<protein>
    <recommendedName>
        <fullName evidence="6">Zn(2)-C6 fungal-type domain-containing protein</fullName>
    </recommendedName>
</protein>
<comment type="caution">
    <text evidence="7">The sequence shown here is derived from an EMBL/GenBank/DDBJ whole genome shotgun (WGS) entry which is preliminary data.</text>
</comment>
<keyword evidence="2" id="KW-0805">Transcription regulation</keyword>
<evidence type="ECO:0000256" key="2">
    <source>
        <dbReference type="ARBA" id="ARBA00023015"/>
    </source>
</evidence>
<dbReference type="EMBL" id="JANBVN010000051">
    <property type="protein sequence ID" value="KAJ9156754.1"/>
    <property type="molecule type" value="Genomic_DNA"/>
</dbReference>
<keyword evidence="8" id="KW-1185">Reference proteome</keyword>
<comment type="subcellular location">
    <subcellularLocation>
        <location evidence="1">Nucleus</location>
    </subcellularLocation>
</comment>
<dbReference type="AlphaFoldDB" id="A0AA38RT00"/>
<name>A0AA38RT00_9PEZI</name>
<dbReference type="GO" id="GO:0008270">
    <property type="term" value="F:zinc ion binding"/>
    <property type="evidence" value="ECO:0007669"/>
    <property type="project" value="InterPro"/>
</dbReference>
<proteinExistence type="predicted"/>
<keyword evidence="5" id="KW-0539">Nucleus</keyword>
<dbReference type="PANTHER" id="PTHR31845">
    <property type="entry name" value="FINGER DOMAIN PROTEIN, PUTATIVE-RELATED"/>
    <property type="match status" value="1"/>
</dbReference>
<dbReference type="Gene3D" id="4.10.240.10">
    <property type="entry name" value="Zn(2)-C6 fungal-type DNA-binding domain"/>
    <property type="match status" value="1"/>
</dbReference>
<dbReference type="PROSITE" id="PS00463">
    <property type="entry name" value="ZN2_CY6_FUNGAL_1"/>
    <property type="match status" value="1"/>
</dbReference>
<dbReference type="Proteomes" id="UP001174691">
    <property type="component" value="Unassembled WGS sequence"/>
</dbReference>
<dbReference type="InterPro" id="IPR001138">
    <property type="entry name" value="Zn2Cys6_DnaBD"/>
</dbReference>
<dbReference type="CDD" id="cd00067">
    <property type="entry name" value="GAL4"/>
    <property type="match status" value="1"/>
</dbReference>
<dbReference type="CDD" id="cd12148">
    <property type="entry name" value="fungal_TF_MHR"/>
    <property type="match status" value="1"/>
</dbReference>